<protein>
    <submittedName>
        <fullName evidence="2">Arginine utilization protein RocB</fullName>
    </submittedName>
</protein>
<evidence type="ECO:0000313" key="2">
    <source>
        <dbReference type="EMBL" id="SKC89895.1"/>
    </source>
</evidence>
<dbReference type="PANTHER" id="PTHR42994">
    <property type="entry name" value="PEPTIDASE T"/>
    <property type="match status" value="1"/>
</dbReference>
<comment type="cofactor">
    <cofactor evidence="1">
        <name>Zn(2+)</name>
        <dbReference type="ChEBI" id="CHEBI:29105"/>
    </cofactor>
</comment>
<dbReference type="InterPro" id="IPR012166">
    <property type="entry name" value="Uncharacterised_RocB"/>
</dbReference>
<dbReference type="EMBL" id="FUZT01000020">
    <property type="protein sequence ID" value="SKC89895.1"/>
    <property type="molecule type" value="Genomic_DNA"/>
</dbReference>
<dbReference type="SUPFAM" id="SSF53187">
    <property type="entry name" value="Zn-dependent exopeptidases"/>
    <property type="match status" value="1"/>
</dbReference>
<evidence type="ECO:0000256" key="1">
    <source>
        <dbReference type="ARBA" id="ARBA00001947"/>
    </source>
</evidence>
<dbReference type="Proteomes" id="UP000190285">
    <property type="component" value="Unassembled WGS sequence"/>
</dbReference>
<dbReference type="RefSeq" id="WP_079495683.1">
    <property type="nucleotide sequence ID" value="NZ_FUZT01000020.1"/>
</dbReference>
<dbReference type="GO" id="GO:0016787">
    <property type="term" value="F:hydrolase activity"/>
    <property type="evidence" value="ECO:0007669"/>
    <property type="project" value="InterPro"/>
</dbReference>
<keyword evidence="3" id="KW-1185">Reference proteome</keyword>
<dbReference type="AlphaFoldDB" id="A0A1T5MNU7"/>
<dbReference type="PIRSF" id="PIRSF010386">
    <property type="entry name" value="RocB"/>
    <property type="match status" value="1"/>
</dbReference>
<reference evidence="2 3" key="1">
    <citation type="submission" date="2017-02" db="EMBL/GenBank/DDBJ databases">
        <authorList>
            <person name="Peterson S.W."/>
        </authorList>
    </citation>
    <scope>NUCLEOTIDE SEQUENCE [LARGE SCALE GENOMIC DNA]</scope>
    <source>
        <strain evidence="2 3">M1</strain>
    </source>
</reference>
<name>A0A1T5MNU7_9FIRM</name>
<dbReference type="InterPro" id="IPR002933">
    <property type="entry name" value="Peptidase_M20"/>
</dbReference>
<dbReference type="PANTHER" id="PTHR42994:SF2">
    <property type="entry name" value="PEPTIDASE"/>
    <property type="match status" value="1"/>
</dbReference>
<proteinExistence type="predicted"/>
<gene>
    <name evidence="2" type="ORF">SAMN02194393_05092</name>
</gene>
<dbReference type="Pfam" id="PF01546">
    <property type="entry name" value="Peptidase_M20"/>
    <property type="match status" value="1"/>
</dbReference>
<evidence type="ECO:0000313" key="3">
    <source>
        <dbReference type="Proteomes" id="UP000190285"/>
    </source>
</evidence>
<dbReference type="STRING" id="36842.SAMN02194393_05092"/>
<dbReference type="OrthoDB" id="9815360at2"/>
<accession>A0A1T5MNU7</accession>
<sequence length="546" mass="62989">MLNQKEQELIESIFYRLVAVRSDSNSFYEPIIEDIILNWFKQCDYFSKNLNYVGTHPLDEDRFQREVVWALVKGEGDETIVLINHHDAVDIEEYGKIKDLAFRPDELKEELKKKIKQKSILKDLNDDKWIFGRGTADMKAGVALQMGIMDKVSRMESFKGNLLFLSVPDEETISKGMLAAVTLMNDLKSKFGLNYILAVNSEPYFNHVKDKAIMYEGSVGKVMPIIYVKGVKSHIADPYGGVNPSLILARIQQKTEINPEMSDVYENDATPPPVWVNLKDRKKTYDASIPEAAVGYFNWLTFTKSPIEIIDKLKVLCSEAMDETLKHIESCYKVYCEMNHDEVEPFDYEPEILTFSHAYELACKKYGEEFINGYEEYLDETKDDYLDGKITLPEVAVRLIEYTGEQLRSGDPLIIIGISGPFYPHINNKLIEKGERYDLEKKVNEICSKYYNVKYQSNQYFMGLCDLSYCGFIGDLRDIETIKENSPGWDDVYKIPFDELDKLTMPVVNIGPWGKDLHEIAERVYKPDVFERVPTIIFDLIQEILS</sequence>
<organism evidence="2 3">
    <name type="scientific">Maledivibacter halophilus</name>
    <dbReference type="NCBI Taxonomy" id="36842"/>
    <lineage>
        <taxon>Bacteria</taxon>
        <taxon>Bacillati</taxon>
        <taxon>Bacillota</taxon>
        <taxon>Clostridia</taxon>
        <taxon>Peptostreptococcales</taxon>
        <taxon>Caminicellaceae</taxon>
        <taxon>Maledivibacter</taxon>
    </lineage>
</organism>
<dbReference type="Gene3D" id="3.40.630.10">
    <property type="entry name" value="Zn peptidases"/>
    <property type="match status" value="1"/>
</dbReference>